<keyword evidence="3" id="KW-1185">Reference proteome</keyword>
<dbReference type="EMBL" id="SRLO01000325">
    <property type="protein sequence ID" value="TNN60929.1"/>
    <property type="molecule type" value="Genomic_DNA"/>
</dbReference>
<evidence type="ECO:0000256" key="1">
    <source>
        <dbReference type="SAM" id="MobiDB-lite"/>
    </source>
</evidence>
<feature type="compositionally biased region" description="Basic and acidic residues" evidence="1">
    <location>
        <begin position="13"/>
        <end position="23"/>
    </location>
</feature>
<evidence type="ECO:0000313" key="2">
    <source>
        <dbReference type="EMBL" id="TNN60929.1"/>
    </source>
</evidence>
<name>A0A4Z2H580_9TELE</name>
<protein>
    <submittedName>
        <fullName evidence="2">Uncharacterized protein</fullName>
    </submittedName>
</protein>
<feature type="region of interest" description="Disordered" evidence="1">
    <location>
        <begin position="1"/>
        <end position="23"/>
    </location>
</feature>
<dbReference type="AlphaFoldDB" id="A0A4Z2H580"/>
<organism evidence="2 3">
    <name type="scientific">Liparis tanakae</name>
    <name type="common">Tanaka's snailfish</name>
    <dbReference type="NCBI Taxonomy" id="230148"/>
    <lineage>
        <taxon>Eukaryota</taxon>
        <taxon>Metazoa</taxon>
        <taxon>Chordata</taxon>
        <taxon>Craniata</taxon>
        <taxon>Vertebrata</taxon>
        <taxon>Euteleostomi</taxon>
        <taxon>Actinopterygii</taxon>
        <taxon>Neopterygii</taxon>
        <taxon>Teleostei</taxon>
        <taxon>Neoteleostei</taxon>
        <taxon>Acanthomorphata</taxon>
        <taxon>Eupercaria</taxon>
        <taxon>Perciformes</taxon>
        <taxon>Cottioidei</taxon>
        <taxon>Cottales</taxon>
        <taxon>Liparidae</taxon>
        <taxon>Liparis</taxon>
    </lineage>
</organism>
<gene>
    <name evidence="2" type="ORF">EYF80_028924</name>
</gene>
<accession>A0A4Z2H580</accession>
<dbReference type="Proteomes" id="UP000314294">
    <property type="component" value="Unassembled WGS sequence"/>
</dbReference>
<proteinExistence type="predicted"/>
<comment type="caution">
    <text evidence="2">The sequence shown here is derived from an EMBL/GenBank/DDBJ whole genome shotgun (WGS) entry which is preliminary data.</text>
</comment>
<reference evidence="2 3" key="1">
    <citation type="submission" date="2019-03" db="EMBL/GenBank/DDBJ databases">
        <title>First draft genome of Liparis tanakae, snailfish: a comprehensive survey of snailfish specific genes.</title>
        <authorList>
            <person name="Kim W."/>
            <person name="Song I."/>
            <person name="Jeong J.-H."/>
            <person name="Kim D."/>
            <person name="Kim S."/>
            <person name="Ryu S."/>
            <person name="Song J.Y."/>
            <person name="Lee S.K."/>
        </authorList>
    </citation>
    <scope>NUCLEOTIDE SEQUENCE [LARGE SCALE GENOMIC DNA]</scope>
    <source>
        <tissue evidence="2">Muscle</tissue>
    </source>
</reference>
<sequence length="107" mass="11803">MCSVHSSVSEAPSSRRETSSSRLMKAGDKDVFLLDRSPVAMTMTSFCPDVSIRRNHRATQAWWSTGTETRCSSLGSLYQSCSFADSNTNSMLSTWCVRVCVCVCVCE</sequence>
<feature type="compositionally biased region" description="Low complexity" evidence="1">
    <location>
        <begin position="1"/>
        <end position="12"/>
    </location>
</feature>
<evidence type="ECO:0000313" key="3">
    <source>
        <dbReference type="Proteomes" id="UP000314294"/>
    </source>
</evidence>